<keyword evidence="1" id="KW-0812">Transmembrane</keyword>
<dbReference type="AlphaFoldDB" id="A0A0E0PNK7"/>
<keyword evidence="1" id="KW-1133">Transmembrane helix</keyword>
<dbReference type="EnsemblPlants" id="ORUFI05G20560.1">
    <property type="protein sequence ID" value="ORUFI05G20560.1"/>
    <property type="gene ID" value="ORUFI05G20560"/>
</dbReference>
<evidence type="ECO:0000256" key="1">
    <source>
        <dbReference type="SAM" id="Phobius"/>
    </source>
</evidence>
<evidence type="ECO:0000313" key="2">
    <source>
        <dbReference type="EnsemblPlants" id="ORUFI05G20560.1"/>
    </source>
</evidence>
<dbReference type="Proteomes" id="UP000008022">
    <property type="component" value="Unassembled WGS sequence"/>
</dbReference>
<keyword evidence="3" id="KW-1185">Reference proteome</keyword>
<protein>
    <submittedName>
        <fullName evidence="2">Uncharacterized protein</fullName>
    </submittedName>
</protein>
<dbReference type="HOGENOM" id="CLU_2053527_0_0_1"/>
<name>A0A0E0PNK7_ORYRU</name>
<reference evidence="3" key="1">
    <citation type="submission" date="2013-06" db="EMBL/GenBank/DDBJ databases">
        <authorList>
            <person name="Zhao Q."/>
        </authorList>
    </citation>
    <scope>NUCLEOTIDE SEQUENCE</scope>
    <source>
        <strain evidence="3">cv. W1943</strain>
    </source>
</reference>
<feature type="transmembrane region" description="Helical" evidence="1">
    <location>
        <begin position="6"/>
        <end position="26"/>
    </location>
</feature>
<dbReference type="STRING" id="4529.A0A0E0PNK7"/>
<evidence type="ECO:0000313" key="3">
    <source>
        <dbReference type="Proteomes" id="UP000008022"/>
    </source>
</evidence>
<sequence>MGELSLNVVTLSLLVMFMGAELVMLCPTCRLSMTTIAEHADLPVVGIALRPLQAPSPFPPWHGLAGGWMLGFSGDLLSATLSNTFTGASVDLLSSCYGHASHNARRCAGFFFFLLCLPSG</sequence>
<keyword evidence="1" id="KW-0472">Membrane</keyword>
<proteinExistence type="predicted"/>
<organism evidence="2 3">
    <name type="scientific">Oryza rufipogon</name>
    <name type="common">Brownbeard rice</name>
    <name type="synonym">Asian wild rice</name>
    <dbReference type="NCBI Taxonomy" id="4529"/>
    <lineage>
        <taxon>Eukaryota</taxon>
        <taxon>Viridiplantae</taxon>
        <taxon>Streptophyta</taxon>
        <taxon>Embryophyta</taxon>
        <taxon>Tracheophyta</taxon>
        <taxon>Spermatophyta</taxon>
        <taxon>Magnoliopsida</taxon>
        <taxon>Liliopsida</taxon>
        <taxon>Poales</taxon>
        <taxon>Poaceae</taxon>
        <taxon>BOP clade</taxon>
        <taxon>Oryzoideae</taxon>
        <taxon>Oryzeae</taxon>
        <taxon>Oryzinae</taxon>
        <taxon>Oryza</taxon>
    </lineage>
</organism>
<accession>A0A0E0PNK7</accession>
<dbReference type="Gramene" id="ORUFI05G20560.1">
    <property type="protein sequence ID" value="ORUFI05G20560.1"/>
    <property type="gene ID" value="ORUFI05G20560"/>
</dbReference>
<reference evidence="2" key="2">
    <citation type="submission" date="2015-06" db="UniProtKB">
        <authorList>
            <consortium name="EnsemblPlants"/>
        </authorList>
    </citation>
    <scope>IDENTIFICATION</scope>
</reference>